<dbReference type="InterPro" id="IPR018689">
    <property type="entry name" value="Imm33_dom"/>
</dbReference>
<dbReference type="OrthoDB" id="9789980at2"/>
<accession>A0A3N9URC9</accession>
<dbReference type="Pfam" id="PF09951">
    <property type="entry name" value="Imm33"/>
    <property type="match status" value="1"/>
</dbReference>
<sequence length="107" mass="11933">MKKGSGLGGCIISNNILENKGSIKWCFREEPVNELDNGWRFLSDVDTDEFLSDSRNLSICDYQKVIDLEPAVFAIYELPIGTDLTIIKEGGNTFFVTETGELILPVN</sequence>
<keyword evidence="3" id="KW-1185">Reference proteome</keyword>
<organism evidence="2 3">
    <name type="scientific">Lysinibacillus composti</name>
    <dbReference type="NCBI Taxonomy" id="720633"/>
    <lineage>
        <taxon>Bacteria</taxon>
        <taxon>Bacillati</taxon>
        <taxon>Bacillota</taxon>
        <taxon>Bacilli</taxon>
        <taxon>Bacillales</taxon>
        <taxon>Bacillaceae</taxon>
        <taxon>Lysinibacillus</taxon>
    </lineage>
</organism>
<dbReference type="EMBL" id="RRCT01000009">
    <property type="protein sequence ID" value="RQW74456.1"/>
    <property type="molecule type" value="Genomic_DNA"/>
</dbReference>
<dbReference type="AlphaFoldDB" id="A0A3N9URC9"/>
<dbReference type="Proteomes" id="UP000274033">
    <property type="component" value="Unassembled WGS sequence"/>
</dbReference>
<evidence type="ECO:0000313" key="3">
    <source>
        <dbReference type="Proteomes" id="UP000274033"/>
    </source>
</evidence>
<proteinExistence type="predicted"/>
<evidence type="ECO:0000313" key="2">
    <source>
        <dbReference type="EMBL" id="RQW74456.1"/>
    </source>
</evidence>
<feature type="domain" description="Immunity protein Imm33" evidence="1">
    <location>
        <begin position="10"/>
        <end position="91"/>
    </location>
</feature>
<reference evidence="2 3" key="1">
    <citation type="journal article" date="2013" name="J. Microbiol.">
        <title>Lysinibacillus chungkukjangi sp. nov., isolated from Chungkukjang, Korean fermented soybean food.</title>
        <authorList>
            <person name="Kim S.J."/>
            <person name="Jang Y.H."/>
            <person name="Hamada M."/>
            <person name="Ahn J.H."/>
            <person name="Weon H.Y."/>
            <person name="Suzuki K."/>
            <person name="Whang K.S."/>
            <person name="Kwon S.W."/>
        </authorList>
    </citation>
    <scope>NUCLEOTIDE SEQUENCE [LARGE SCALE GENOMIC DNA]</scope>
    <source>
        <strain evidence="2 3">MCCC 1A12701</strain>
    </source>
</reference>
<name>A0A3N9URC9_9BACI</name>
<evidence type="ECO:0000259" key="1">
    <source>
        <dbReference type="Pfam" id="PF09951"/>
    </source>
</evidence>
<comment type="caution">
    <text evidence="2">The sequence shown here is derived from an EMBL/GenBank/DDBJ whole genome shotgun (WGS) entry which is preliminary data.</text>
</comment>
<dbReference type="RefSeq" id="WP_124764720.1">
    <property type="nucleotide sequence ID" value="NZ_RRCT01000009.1"/>
</dbReference>
<protein>
    <submittedName>
        <fullName evidence="2">DUF2185 domain-containing protein</fullName>
    </submittedName>
</protein>
<gene>
    <name evidence="2" type="ORF">EBB45_11240</name>
</gene>